<feature type="transmembrane region" description="Helical" evidence="5">
    <location>
        <begin position="6"/>
        <end position="21"/>
    </location>
</feature>
<evidence type="ECO:0000313" key="6">
    <source>
        <dbReference type="EMBL" id="HIY88671.1"/>
    </source>
</evidence>
<name>A0A9D1ZJI9_9BACE</name>
<feature type="transmembrane region" description="Helical" evidence="5">
    <location>
        <begin position="66"/>
        <end position="89"/>
    </location>
</feature>
<dbReference type="EMBL" id="DXCV01000056">
    <property type="protein sequence ID" value="HIY88671.1"/>
    <property type="molecule type" value="Genomic_DNA"/>
</dbReference>
<dbReference type="Pfam" id="PF02674">
    <property type="entry name" value="Colicin_V"/>
    <property type="match status" value="1"/>
</dbReference>
<evidence type="ECO:0000256" key="5">
    <source>
        <dbReference type="SAM" id="Phobius"/>
    </source>
</evidence>
<evidence type="ECO:0000256" key="2">
    <source>
        <dbReference type="ARBA" id="ARBA00022692"/>
    </source>
</evidence>
<reference evidence="6" key="1">
    <citation type="journal article" date="2021" name="PeerJ">
        <title>Extensive microbial diversity within the chicken gut microbiome revealed by metagenomics and culture.</title>
        <authorList>
            <person name="Gilroy R."/>
            <person name="Ravi A."/>
            <person name="Getino M."/>
            <person name="Pursley I."/>
            <person name="Horton D.L."/>
            <person name="Alikhan N.F."/>
            <person name="Baker D."/>
            <person name="Gharbi K."/>
            <person name="Hall N."/>
            <person name="Watson M."/>
            <person name="Adriaenssens E.M."/>
            <person name="Foster-Nyarko E."/>
            <person name="Jarju S."/>
            <person name="Secka A."/>
            <person name="Antonio M."/>
            <person name="Oren A."/>
            <person name="Chaudhuri R.R."/>
            <person name="La Ragione R."/>
            <person name="Hildebrand F."/>
            <person name="Pallen M.J."/>
        </authorList>
    </citation>
    <scope>NUCLEOTIDE SEQUENCE</scope>
    <source>
        <strain evidence="6">Gambia2-208</strain>
    </source>
</reference>
<comment type="subcellular location">
    <subcellularLocation>
        <location evidence="1">Membrane</location>
        <topology evidence="1">Multi-pass membrane protein</topology>
    </subcellularLocation>
</comment>
<dbReference type="PANTHER" id="PTHR37306">
    <property type="entry name" value="COLICIN V PRODUCTION PROTEIN"/>
    <property type="match status" value="1"/>
</dbReference>
<evidence type="ECO:0000256" key="1">
    <source>
        <dbReference type="ARBA" id="ARBA00004141"/>
    </source>
</evidence>
<dbReference type="GO" id="GO:0009403">
    <property type="term" value="P:toxin biosynthetic process"/>
    <property type="evidence" value="ECO:0007669"/>
    <property type="project" value="InterPro"/>
</dbReference>
<dbReference type="InterPro" id="IPR003825">
    <property type="entry name" value="Colicin-V_CvpA"/>
</dbReference>
<gene>
    <name evidence="6" type="ORF">H9824_08215</name>
</gene>
<accession>A0A9D1ZJI9</accession>
<sequence length="168" mass="18004">MTTLDIILLVLIGIGAVLGFMKGFLRQLAGLLGLVAGLLVAKALYVHVADEVFSQVTDSVGLARGLAFVAIWLLVPLLFLLVASLLTRLMEAVSLGWLNRLLGAALGAVKYALVISLLLVMVDHFDTENALISRTQKSASVLYESVKGLAELFIPAARKVAEQDIFEV</sequence>
<reference evidence="6" key="2">
    <citation type="submission" date="2021-04" db="EMBL/GenBank/DDBJ databases">
        <authorList>
            <person name="Gilroy R."/>
        </authorList>
    </citation>
    <scope>NUCLEOTIDE SEQUENCE</scope>
    <source>
        <strain evidence="6">Gambia2-208</strain>
    </source>
</reference>
<keyword evidence="3 5" id="KW-1133">Transmembrane helix</keyword>
<evidence type="ECO:0000313" key="7">
    <source>
        <dbReference type="Proteomes" id="UP000886851"/>
    </source>
</evidence>
<proteinExistence type="predicted"/>
<comment type="caution">
    <text evidence="6">The sequence shown here is derived from an EMBL/GenBank/DDBJ whole genome shotgun (WGS) entry which is preliminary data.</text>
</comment>
<keyword evidence="2 5" id="KW-0812">Transmembrane</keyword>
<keyword evidence="4 5" id="KW-0472">Membrane</keyword>
<protein>
    <submittedName>
        <fullName evidence="6">CvpA family protein</fullName>
    </submittedName>
</protein>
<feature type="transmembrane region" description="Helical" evidence="5">
    <location>
        <begin position="101"/>
        <end position="122"/>
    </location>
</feature>
<evidence type="ECO:0000256" key="3">
    <source>
        <dbReference type="ARBA" id="ARBA00022989"/>
    </source>
</evidence>
<feature type="transmembrane region" description="Helical" evidence="5">
    <location>
        <begin position="28"/>
        <end position="46"/>
    </location>
</feature>
<dbReference type="Proteomes" id="UP000886851">
    <property type="component" value="Unassembled WGS sequence"/>
</dbReference>
<dbReference type="PANTHER" id="PTHR37306:SF1">
    <property type="entry name" value="COLICIN V PRODUCTION PROTEIN"/>
    <property type="match status" value="1"/>
</dbReference>
<organism evidence="6 7">
    <name type="scientific">Candidatus Bacteroides pullicola</name>
    <dbReference type="NCBI Taxonomy" id="2838475"/>
    <lineage>
        <taxon>Bacteria</taxon>
        <taxon>Pseudomonadati</taxon>
        <taxon>Bacteroidota</taxon>
        <taxon>Bacteroidia</taxon>
        <taxon>Bacteroidales</taxon>
        <taxon>Bacteroidaceae</taxon>
        <taxon>Bacteroides</taxon>
    </lineage>
</organism>
<dbReference type="GO" id="GO:0016020">
    <property type="term" value="C:membrane"/>
    <property type="evidence" value="ECO:0007669"/>
    <property type="project" value="UniProtKB-SubCell"/>
</dbReference>
<dbReference type="AlphaFoldDB" id="A0A9D1ZJI9"/>
<evidence type="ECO:0000256" key="4">
    <source>
        <dbReference type="ARBA" id="ARBA00023136"/>
    </source>
</evidence>